<evidence type="ECO:0000256" key="4">
    <source>
        <dbReference type="ARBA" id="ARBA00022833"/>
    </source>
</evidence>
<feature type="domain" description="DAPG hydrolase PhiG" evidence="6">
    <location>
        <begin position="50"/>
        <end position="271"/>
    </location>
</feature>
<name>A0A1A2SXD3_MYCNT</name>
<accession>A0A1A2SXD3</accession>
<evidence type="ECO:0000259" key="6">
    <source>
        <dbReference type="Pfam" id="PF18089"/>
    </source>
</evidence>
<dbReference type="GO" id="GO:0046872">
    <property type="term" value="F:metal ion binding"/>
    <property type="evidence" value="ECO:0007669"/>
    <property type="project" value="UniProtKB-KW"/>
</dbReference>
<proteinExistence type="inferred from homology"/>
<comment type="cofactor">
    <cofactor evidence="1">
        <name>Zn(2+)</name>
        <dbReference type="ChEBI" id="CHEBI:29105"/>
    </cofactor>
</comment>
<keyword evidence="2" id="KW-0479">Metal-binding</keyword>
<dbReference type="InterPro" id="IPR041526">
    <property type="entry name" value="DAPG_hydrolase"/>
</dbReference>
<evidence type="ECO:0000313" key="7">
    <source>
        <dbReference type="EMBL" id="OBH68319.1"/>
    </source>
</evidence>
<evidence type="ECO:0000256" key="5">
    <source>
        <dbReference type="ARBA" id="ARBA00023459"/>
    </source>
</evidence>
<comment type="similarity">
    <text evidence="5">Belongs to the DAPG/phloretin hydrolase family.</text>
</comment>
<dbReference type="RefSeq" id="WP_067838869.1">
    <property type="nucleotide sequence ID" value="NZ_LZJP01000032.1"/>
</dbReference>
<gene>
    <name evidence="7" type="ORF">A5683_07920</name>
</gene>
<protein>
    <recommendedName>
        <fullName evidence="6">DAPG hydrolase PhiG domain-containing protein</fullName>
    </recommendedName>
</protein>
<evidence type="ECO:0000256" key="2">
    <source>
        <dbReference type="ARBA" id="ARBA00022723"/>
    </source>
</evidence>
<evidence type="ECO:0000256" key="3">
    <source>
        <dbReference type="ARBA" id="ARBA00022801"/>
    </source>
</evidence>
<dbReference type="EMBL" id="LZJU01000172">
    <property type="protein sequence ID" value="OBH68319.1"/>
    <property type="molecule type" value="Genomic_DNA"/>
</dbReference>
<keyword evidence="3" id="KW-0378">Hydrolase</keyword>
<organism evidence="7 8">
    <name type="scientific">Mycobacterium mantenii</name>
    <dbReference type="NCBI Taxonomy" id="560555"/>
    <lineage>
        <taxon>Bacteria</taxon>
        <taxon>Bacillati</taxon>
        <taxon>Actinomycetota</taxon>
        <taxon>Actinomycetes</taxon>
        <taxon>Mycobacteriales</taxon>
        <taxon>Mycobacteriaceae</taxon>
        <taxon>Mycobacterium</taxon>
        <taxon>Mycobacterium avium complex (MAC)</taxon>
    </lineage>
</organism>
<dbReference type="Pfam" id="PF18089">
    <property type="entry name" value="DAPG_hydrolase"/>
    <property type="match status" value="1"/>
</dbReference>
<sequence>MSGDPYLGYRGDDAKTPFGKYFNPEMASLPTHVVEALQHGPQGAMALVAFEEAASVADEGYQQTENGYGVLDDGGYHVSVRTDMPGVTPAMWSWWFGWHGCDSRRYKLWHPRAHLRAAWKGQANNGQDDEAAGRRGAARYIGRWSLISEYIGSAMLNGAIQFIDPANLGCPPDSDAAVAICARLGSSDVPVDVGWFIHHVRETPNGAEMRSRFWMGGRHIAVRRVPGVASRAVRPIAARVLGDPASSARNLMVHCAQEMNHLAGFLPELYEAFGSE</sequence>
<dbReference type="OrthoDB" id="2052122at2"/>
<dbReference type="GO" id="GO:0016787">
    <property type="term" value="F:hydrolase activity"/>
    <property type="evidence" value="ECO:0007669"/>
    <property type="project" value="UniProtKB-KW"/>
</dbReference>
<accession>A0A1A2SVZ2</accession>
<comment type="caution">
    <text evidence="7">The sequence shown here is derived from an EMBL/GenBank/DDBJ whole genome shotgun (WGS) entry which is preliminary data.</text>
</comment>
<evidence type="ECO:0000256" key="1">
    <source>
        <dbReference type="ARBA" id="ARBA00001947"/>
    </source>
</evidence>
<evidence type="ECO:0000313" key="8">
    <source>
        <dbReference type="Proteomes" id="UP000092389"/>
    </source>
</evidence>
<keyword evidence="4" id="KW-0862">Zinc</keyword>
<reference evidence="7 8" key="1">
    <citation type="submission" date="2016-06" db="EMBL/GenBank/DDBJ databases">
        <authorList>
            <person name="Kjaerup R.B."/>
            <person name="Dalgaard T.S."/>
            <person name="Juul-Madsen H.R."/>
        </authorList>
    </citation>
    <scope>NUCLEOTIDE SEQUENCE [LARGE SCALE GENOMIC DNA]</scope>
    <source>
        <strain evidence="7 8">E152</strain>
    </source>
</reference>
<dbReference type="Proteomes" id="UP000092389">
    <property type="component" value="Unassembled WGS sequence"/>
</dbReference>
<dbReference type="AlphaFoldDB" id="A0A1A2SXD3"/>